<dbReference type="NCBIfam" id="TIGR04183">
    <property type="entry name" value="Por_Secre_tail"/>
    <property type="match status" value="1"/>
</dbReference>
<dbReference type="InterPro" id="IPR026444">
    <property type="entry name" value="Secre_tail"/>
</dbReference>
<dbReference type="AlphaFoldDB" id="A0A644TR08"/>
<accession>A0A644TR08</accession>
<feature type="domain" description="Secretion system C-terminal sorting" evidence="1">
    <location>
        <begin position="427"/>
        <end position="489"/>
    </location>
</feature>
<sequence>MKNNCLIITILFYFSFLQNGNTQETFLKKYISPDDKAIYSIIETDDNHLIFCGSIWTNPELTGSIGTMSKISFNGELINSENYDFTAGNSRYVKLINPSNTSGSYLLLGSEDSIGDSKSYNSVFIHSIDNELNILERRNYGLWPDSVNNPWDFEILNDTTAYILSFFKTSNSSYFLNYSLIKAHLTNGEYDYFIADGTKLSAVSSFIIDEVKKLIRVNYLRFDLAMYPWNAIANISYDLANLEEVILENEFFSQTKLAKKNDSTYFLSAAFIDDNTTQRDLGLAEYNLQDSLLKQIKFPGGNDSVTYPGSGRKNILVTSDYIWVMGWYNCLASQPPCQYESTYIMLNKLTHDLELIEQIFYGGDGVYNPNDIIETSDNHIVVVGDFFDPQAVPYNCHFDPFVLKVNSEGLIVNAQNNELPLAQEAIVFPIPGSYYLQVKLAVQHKAATLQLFDLNGRLIHTEEVSADMQRINTSTLPAGIYPYRIYAKDRVIGSGKWVKE</sequence>
<organism evidence="2">
    <name type="scientific">bioreactor metagenome</name>
    <dbReference type="NCBI Taxonomy" id="1076179"/>
    <lineage>
        <taxon>unclassified sequences</taxon>
        <taxon>metagenomes</taxon>
        <taxon>ecological metagenomes</taxon>
    </lineage>
</organism>
<dbReference type="Pfam" id="PF18962">
    <property type="entry name" value="Por_Secre_tail"/>
    <property type="match status" value="1"/>
</dbReference>
<gene>
    <name evidence="2" type="ORF">SDC9_14802</name>
</gene>
<reference evidence="2" key="1">
    <citation type="submission" date="2019-08" db="EMBL/GenBank/DDBJ databases">
        <authorList>
            <person name="Kucharzyk K."/>
            <person name="Murdoch R.W."/>
            <person name="Higgins S."/>
            <person name="Loffler F."/>
        </authorList>
    </citation>
    <scope>NUCLEOTIDE SEQUENCE</scope>
</reference>
<evidence type="ECO:0000313" key="2">
    <source>
        <dbReference type="EMBL" id="MPL69069.1"/>
    </source>
</evidence>
<comment type="caution">
    <text evidence="2">The sequence shown here is derived from an EMBL/GenBank/DDBJ whole genome shotgun (WGS) entry which is preliminary data.</text>
</comment>
<protein>
    <recommendedName>
        <fullName evidence="1">Secretion system C-terminal sorting domain-containing protein</fullName>
    </recommendedName>
</protein>
<evidence type="ECO:0000259" key="1">
    <source>
        <dbReference type="Pfam" id="PF18962"/>
    </source>
</evidence>
<dbReference type="EMBL" id="VSSQ01000045">
    <property type="protein sequence ID" value="MPL69069.1"/>
    <property type="molecule type" value="Genomic_DNA"/>
</dbReference>
<proteinExistence type="predicted"/>
<name>A0A644TR08_9ZZZZ</name>